<gene>
    <name evidence="1" type="ORF">SOO65_07550</name>
</gene>
<keyword evidence="2" id="KW-1185">Reference proteome</keyword>
<dbReference type="EMBL" id="CP139487">
    <property type="protein sequence ID" value="WPU66597.1"/>
    <property type="molecule type" value="Genomic_DNA"/>
</dbReference>
<dbReference type="RefSeq" id="WP_321398969.1">
    <property type="nucleotide sequence ID" value="NZ_CP139487.1"/>
</dbReference>
<dbReference type="AlphaFoldDB" id="A0AAX4HTS1"/>
<organism evidence="1 2">
    <name type="scientific">Peredibacter starrii</name>
    <dbReference type="NCBI Taxonomy" id="28202"/>
    <lineage>
        <taxon>Bacteria</taxon>
        <taxon>Pseudomonadati</taxon>
        <taxon>Bdellovibrionota</taxon>
        <taxon>Bacteriovoracia</taxon>
        <taxon>Bacteriovoracales</taxon>
        <taxon>Bacteriovoracaceae</taxon>
        <taxon>Peredibacter</taxon>
    </lineage>
</organism>
<proteinExistence type="predicted"/>
<accession>A0AAX4HTS1</accession>
<protein>
    <submittedName>
        <fullName evidence="1">Uncharacterized protein</fullName>
    </submittedName>
</protein>
<dbReference type="KEGG" id="psti:SOO65_07550"/>
<dbReference type="Proteomes" id="UP001324634">
    <property type="component" value="Chromosome"/>
</dbReference>
<sequence>MITTLLLASTVIVTKPVPKDPELTCKTMEEIKFDRPGVYKKKVKVEVVEFNYDWARLGDYVVWNGEDVPNKIINTKKKTECEIEYPNVRSIKKFKDYDLLFVDAFRDKLEYTAVIKLEDCKKIWELEIKTEASEVTLNSTMAVKTNAIKGSDLDKCQSCWNEKTEACRNLPVTTK</sequence>
<name>A0AAX4HTS1_9BACT</name>
<reference evidence="1 2" key="1">
    <citation type="submission" date="2023-11" db="EMBL/GenBank/DDBJ databases">
        <title>Peredibacter starrii A3.12.</title>
        <authorList>
            <person name="Mitchell R.J."/>
        </authorList>
    </citation>
    <scope>NUCLEOTIDE SEQUENCE [LARGE SCALE GENOMIC DNA]</scope>
    <source>
        <strain evidence="1 2">A3.12</strain>
    </source>
</reference>
<evidence type="ECO:0000313" key="1">
    <source>
        <dbReference type="EMBL" id="WPU66597.1"/>
    </source>
</evidence>
<evidence type="ECO:0000313" key="2">
    <source>
        <dbReference type="Proteomes" id="UP001324634"/>
    </source>
</evidence>